<comment type="subunit">
    <text evidence="2">DNA polymerase III contains a core (composed of alpha, epsilon and theta chains) that associates with a tau subunit. This core dimerizes to form the POLIII' complex. PolIII' associates with the gamma complex (composed of gamma, delta, delta', psi and chi chains) and with the beta chain to form the complete DNA polymerase III complex.</text>
</comment>
<dbReference type="Pfam" id="PF00929">
    <property type="entry name" value="RNase_T"/>
    <property type="match status" value="1"/>
</dbReference>
<dbReference type="GO" id="GO:0008408">
    <property type="term" value="F:3'-5' exonuclease activity"/>
    <property type="evidence" value="ECO:0007669"/>
    <property type="project" value="TreeGrafter"/>
</dbReference>
<protein>
    <submittedName>
        <fullName evidence="5">3'-5' exonuclease</fullName>
    </submittedName>
</protein>
<keyword evidence="5" id="KW-0378">Hydrolase</keyword>
<comment type="caution">
    <text evidence="5">The sequence shown here is derived from an EMBL/GenBank/DDBJ whole genome shotgun (WGS) entry which is preliminary data.</text>
</comment>
<dbReference type="Proteomes" id="UP000264071">
    <property type="component" value="Unassembled WGS sequence"/>
</dbReference>
<dbReference type="PANTHER" id="PTHR30231:SF37">
    <property type="entry name" value="EXODEOXYRIBONUCLEASE 10"/>
    <property type="match status" value="1"/>
</dbReference>
<proteinExistence type="predicted"/>
<evidence type="ECO:0000313" key="5">
    <source>
        <dbReference type="EMBL" id="HCT57192.1"/>
    </source>
</evidence>
<dbReference type="InterPro" id="IPR006054">
    <property type="entry name" value="DnaQ"/>
</dbReference>
<dbReference type="InterPro" id="IPR012337">
    <property type="entry name" value="RNaseH-like_sf"/>
</dbReference>
<dbReference type="GO" id="GO:0003887">
    <property type="term" value="F:DNA-directed DNA polymerase activity"/>
    <property type="evidence" value="ECO:0007669"/>
    <property type="project" value="InterPro"/>
</dbReference>
<dbReference type="PANTHER" id="PTHR30231">
    <property type="entry name" value="DNA POLYMERASE III SUBUNIT EPSILON"/>
    <property type="match status" value="1"/>
</dbReference>
<dbReference type="GO" id="GO:0003677">
    <property type="term" value="F:DNA binding"/>
    <property type="evidence" value="ECO:0007669"/>
    <property type="project" value="InterPro"/>
</dbReference>
<dbReference type="GO" id="GO:0045004">
    <property type="term" value="P:DNA replication proofreading"/>
    <property type="evidence" value="ECO:0007669"/>
    <property type="project" value="TreeGrafter"/>
</dbReference>
<evidence type="ECO:0000256" key="3">
    <source>
        <dbReference type="SAM" id="MobiDB-lite"/>
    </source>
</evidence>
<accession>A0A3D4V8Y8</accession>
<dbReference type="SUPFAM" id="SSF53098">
    <property type="entry name" value="Ribonuclease H-like"/>
    <property type="match status" value="1"/>
</dbReference>
<dbReference type="AlphaFoldDB" id="A0A3D4V8Y8"/>
<evidence type="ECO:0000259" key="4">
    <source>
        <dbReference type="SMART" id="SM00479"/>
    </source>
</evidence>
<keyword evidence="5" id="KW-0269">Exonuclease</keyword>
<evidence type="ECO:0000256" key="1">
    <source>
        <dbReference type="ARBA" id="ARBA00025483"/>
    </source>
</evidence>
<evidence type="ECO:0000313" key="6">
    <source>
        <dbReference type="Proteomes" id="UP000264071"/>
    </source>
</evidence>
<comment type="function">
    <text evidence="1">DNA polymerase III is a complex, multichain enzyme responsible for most of the replicative synthesis in bacteria. The epsilon subunit contain the editing function and is a proofreading 3'-5' exonuclease.</text>
</comment>
<keyword evidence="5" id="KW-0540">Nuclease</keyword>
<evidence type="ECO:0000256" key="2">
    <source>
        <dbReference type="ARBA" id="ARBA00026073"/>
    </source>
</evidence>
<organism evidence="5 6">
    <name type="scientific">Gemmatimonas aurantiaca</name>
    <dbReference type="NCBI Taxonomy" id="173480"/>
    <lineage>
        <taxon>Bacteria</taxon>
        <taxon>Pseudomonadati</taxon>
        <taxon>Gemmatimonadota</taxon>
        <taxon>Gemmatimonadia</taxon>
        <taxon>Gemmatimonadales</taxon>
        <taxon>Gemmatimonadaceae</taxon>
        <taxon>Gemmatimonas</taxon>
    </lineage>
</organism>
<dbReference type="CDD" id="cd06127">
    <property type="entry name" value="DEDDh"/>
    <property type="match status" value="1"/>
</dbReference>
<sequence>MIGTSVSPRPTTLSARAARRLAEGPLDAVTLMRDVCQVERLQADAAERMAAALLGSHPEFLRLPTGHWTLQAVAYPAGHQTAPSTARVAGSARVAESAGQSPRLLDLPFAVVDVETTGTRAAGGDRITEIAIVQVQGGQVGEVYSQLVNPERPIPPYITSLTHITWDMVRDQPTFREITSNVLDRLRGSIFVAHNAPFDWRFVSEEVRRGSGQELSGPRLCTVRFARAALPQLSRRSLDHVTRYFGIEIAARHRAAGDALATAHALCRMLNIASEHGVESWTALQAFVDGPVGTRPRTASDRRRRAFPLPVTKDDIA</sequence>
<name>A0A3D4V8Y8_9BACT</name>
<dbReference type="GO" id="GO:0005829">
    <property type="term" value="C:cytosol"/>
    <property type="evidence" value="ECO:0007669"/>
    <property type="project" value="TreeGrafter"/>
</dbReference>
<dbReference type="EMBL" id="DPIY01000007">
    <property type="protein sequence ID" value="HCT57192.1"/>
    <property type="molecule type" value="Genomic_DNA"/>
</dbReference>
<dbReference type="Gene3D" id="3.30.420.10">
    <property type="entry name" value="Ribonuclease H-like superfamily/Ribonuclease H"/>
    <property type="match status" value="1"/>
</dbReference>
<dbReference type="InterPro" id="IPR036397">
    <property type="entry name" value="RNaseH_sf"/>
</dbReference>
<dbReference type="FunFam" id="3.30.420.10:FF:000045">
    <property type="entry name" value="3'-5' exonuclease DinG"/>
    <property type="match status" value="1"/>
</dbReference>
<gene>
    <name evidence="5" type="ORF">DGD08_08260</name>
</gene>
<dbReference type="NCBIfam" id="TIGR00573">
    <property type="entry name" value="dnaq"/>
    <property type="match status" value="1"/>
</dbReference>
<reference evidence="5 6" key="1">
    <citation type="journal article" date="2018" name="Nat. Biotechnol.">
        <title>A standardized bacterial taxonomy based on genome phylogeny substantially revises the tree of life.</title>
        <authorList>
            <person name="Parks D.H."/>
            <person name="Chuvochina M."/>
            <person name="Waite D.W."/>
            <person name="Rinke C."/>
            <person name="Skarshewski A."/>
            <person name="Chaumeil P.A."/>
            <person name="Hugenholtz P."/>
        </authorList>
    </citation>
    <scope>NUCLEOTIDE SEQUENCE [LARGE SCALE GENOMIC DNA]</scope>
    <source>
        <strain evidence="5">UBA8844</strain>
    </source>
</reference>
<dbReference type="InterPro" id="IPR013520">
    <property type="entry name" value="Ribonucl_H"/>
</dbReference>
<dbReference type="SMART" id="SM00479">
    <property type="entry name" value="EXOIII"/>
    <property type="match status" value="1"/>
</dbReference>
<feature type="region of interest" description="Disordered" evidence="3">
    <location>
        <begin position="294"/>
        <end position="317"/>
    </location>
</feature>
<feature type="domain" description="Exonuclease" evidence="4">
    <location>
        <begin position="108"/>
        <end position="275"/>
    </location>
</feature>